<reference evidence="3 4" key="1">
    <citation type="journal article" date="2014" name="Front. Microbiol.">
        <title>Population and genomic analysis of the genus Halorubrum.</title>
        <authorList>
            <person name="Fullmer M.S."/>
            <person name="Soucy S.M."/>
            <person name="Swithers K.S."/>
            <person name="Makkay A.M."/>
            <person name="Wheeler R."/>
            <person name="Ventosa A."/>
            <person name="Gogarten J.P."/>
            <person name="Papke R.T."/>
        </authorList>
    </citation>
    <scope>NUCLEOTIDE SEQUENCE [LARGE SCALE GENOMIC DNA]</scope>
    <source>
        <strain evidence="3 4">C49</strain>
    </source>
</reference>
<feature type="region of interest" description="Disordered" evidence="1">
    <location>
        <begin position="1"/>
        <end position="71"/>
    </location>
</feature>
<dbReference type="EMBL" id="NHOA01000147">
    <property type="protein sequence ID" value="PHQ37695.1"/>
    <property type="molecule type" value="Genomic_DNA"/>
</dbReference>
<evidence type="ECO:0000313" key="3">
    <source>
        <dbReference type="EMBL" id="PHQ37695.1"/>
    </source>
</evidence>
<dbReference type="InterPro" id="IPR055995">
    <property type="entry name" value="DUF7573"/>
</dbReference>
<evidence type="ECO:0000313" key="4">
    <source>
        <dbReference type="Proteomes" id="UP000222824"/>
    </source>
</evidence>
<name>A0A2G1WFG8_9EURY</name>
<gene>
    <name evidence="3" type="ORF">DJ69_15850</name>
</gene>
<dbReference type="Pfam" id="PF24458">
    <property type="entry name" value="DUF7573"/>
    <property type="match status" value="1"/>
</dbReference>
<dbReference type="RefSeq" id="WP_099256518.1">
    <property type="nucleotide sequence ID" value="NZ_NHOA01000147.1"/>
</dbReference>
<accession>A0A2G1WFG8</accession>
<comment type="caution">
    <text evidence="3">The sequence shown here is derived from an EMBL/GenBank/DDBJ whole genome shotgun (WGS) entry which is preliminary data.</text>
</comment>
<keyword evidence="4" id="KW-1185">Reference proteome</keyword>
<evidence type="ECO:0000256" key="1">
    <source>
        <dbReference type="SAM" id="MobiDB-lite"/>
    </source>
</evidence>
<dbReference type="Proteomes" id="UP000222824">
    <property type="component" value="Unassembled WGS sequence"/>
</dbReference>
<sequence length="97" mass="10133">MPEDRSLDEFGGAGADTGAAETGTAGGTDDETETTETPDDDSSSAEPDDGESVEEPTPATATATWTAGGADCERCGDRVERRWLDDGDRVCPDCKSW</sequence>
<evidence type="ECO:0000259" key="2">
    <source>
        <dbReference type="Pfam" id="PF24458"/>
    </source>
</evidence>
<protein>
    <recommendedName>
        <fullName evidence="2">DUF7573 domain-containing protein</fullName>
    </recommendedName>
</protein>
<organism evidence="3 4">
    <name type="scientific">Halorubrum persicum</name>
    <dbReference type="NCBI Taxonomy" id="1383844"/>
    <lineage>
        <taxon>Archaea</taxon>
        <taxon>Methanobacteriati</taxon>
        <taxon>Methanobacteriota</taxon>
        <taxon>Stenosarchaea group</taxon>
        <taxon>Halobacteria</taxon>
        <taxon>Halobacteriales</taxon>
        <taxon>Haloferacaceae</taxon>
        <taxon>Halorubrum</taxon>
    </lineage>
</organism>
<feature type="compositionally biased region" description="Low complexity" evidence="1">
    <location>
        <begin position="56"/>
        <end position="70"/>
    </location>
</feature>
<feature type="domain" description="DUF7573" evidence="2">
    <location>
        <begin position="59"/>
        <end position="97"/>
    </location>
</feature>
<dbReference type="AlphaFoldDB" id="A0A2G1WFG8"/>
<feature type="compositionally biased region" description="Acidic residues" evidence="1">
    <location>
        <begin position="28"/>
        <end position="54"/>
    </location>
</feature>
<proteinExistence type="predicted"/>